<dbReference type="RefSeq" id="WP_254169888.1">
    <property type="nucleotide sequence ID" value="NZ_JAHESF010000060.1"/>
</dbReference>
<keyword evidence="2" id="KW-1185">Reference proteome</keyword>
<dbReference type="EMBL" id="JAHESF010000060">
    <property type="protein sequence ID" value="MBT1701202.1"/>
    <property type="molecule type" value="Genomic_DNA"/>
</dbReference>
<evidence type="ECO:0000313" key="1">
    <source>
        <dbReference type="EMBL" id="MBT1701202.1"/>
    </source>
</evidence>
<name>A0AAP2DUH2_9BACT</name>
<proteinExistence type="predicted"/>
<accession>A0AAP2DUH2</accession>
<evidence type="ECO:0000313" key="2">
    <source>
        <dbReference type="Proteomes" id="UP001319200"/>
    </source>
</evidence>
<comment type="caution">
    <text evidence="1">The sequence shown here is derived from an EMBL/GenBank/DDBJ whole genome shotgun (WGS) entry which is preliminary data.</text>
</comment>
<organism evidence="1 2">
    <name type="scientific">Chryseosolibacter histidini</name>
    <dbReference type="NCBI Taxonomy" id="2782349"/>
    <lineage>
        <taxon>Bacteria</taxon>
        <taxon>Pseudomonadati</taxon>
        <taxon>Bacteroidota</taxon>
        <taxon>Cytophagia</taxon>
        <taxon>Cytophagales</taxon>
        <taxon>Chryseotaleaceae</taxon>
        <taxon>Chryseosolibacter</taxon>
    </lineage>
</organism>
<dbReference type="Proteomes" id="UP001319200">
    <property type="component" value="Unassembled WGS sequence"/>
</dbReference>
<sequence>MAQRIIDRSYVGEVLQHVYDSDLDISITLISRGGYFYIASEDKRFSLQGTTIEEAVTHFAFELAKEFPSSKFATWWVNNFREEEYNRPGHRDKHY</sequence>
<dbReference type="AlphaFoldDB" id="A0AAP2DUH2"/>
<gene>
    <name evidence="1" type="ORF">KK083_30200</name>
</gene>
<protein>
    <submittedName>
        <fullName evidence="1">Uncharacterized protein</fullName>
    </submittedName>
</protein>
<reference evidence="1 2" key="1">
    <citation type="submission" date="2021-05" db="EMBL/GenBank/DDBJ databases">
        <title>A Polyphasic approach of four new species of the genus Ohtaekwangia: Ohtaekwangia histidinii sp. nov., Ohtaekwangia cretensis sp. nov., Ohtaekwangia indiensis sp. nov., Ohtaekwangia reichenbachii sp. nov. from diverse environment.</title>
        <authorList>
            <person name="Octaviana S."/>
        </authorList>
    </citation>
    <scope>NUCLEOTIDE SEQUENCE [LARGE SCALE GENOMIC DNA]</scope>
    <source>
        <strain evidence="1 2">PWU4</strain>
    </source>
</reference>